<feature type="compositionally biased region" description="Basic and acidic residues" evidence="1">
    <location>
        <begin position="320"/>
        <end position="337"/>
    </location>
</feature>
<protein>
    <submittedName>
        <fullName evidence="2">Uncharacterized protein</fullName>
    </submittedName>
</protein>
<evidence type="ECO:0000313" key="2">
    <source>
        <dbReference type="EMBL" id="KAL1568921.1"/>
    </source>
</evidence>
<proteinExistence type="predicted"/>
<evidence type="ECO:0000313" key="3">
    <source>
        <dbReference type="Proteomes" id="UP001567538"/>
    </source>
</evidence>
<accession>A0ABD1IJN6</accession>
<dbReference type="PANTHER" id="PTHR34285:SF6">
    <property type="entry name" value="TRANSMEMBRANE PROTEIN"/>
    <property type="match status" value="1"/>
</dbReference>
<comment type="caution">
    <text evidence="2">The sequence shown here is derived from an EMBL/GenBank/DDBJ whole genome shotgun (WGS) entry which is preliminary data.</text>
</comment>
<evidence type="ECO:0000256" key="1">
    <source>
        <dbReference type="SAM" id="MobiDB-lite"/>
    </source>
</evidence>
<keyword evidence="3" id="KW-1185">Reference proteome</keyword>
<gene>
    <name evidence="2" type="ORF">AAHA92_00465</name>
</gene>
<dbReference type="PANTHER" id="PTHR34285">
    <property type="entry name" value="OS08G0510800 PROTEIN"/>
    <property type="match status" value="1"/>
</dbReference>
<reference evidence="2 3" key="1">
    <citation type="submission" date="2024-06" db="EMBL/GenBank/DDBJ databases">
        <title>A chromosome level genome sequence of Diviner's sage (Salvia divinorum).</title>
        <authorList>
            <person name="Ford S.A."/>
            <person name="Ro D.-K."/>
            <person name="Ness R.W."/>
            <person name="Phillips M.A."/>
        </authorList>
    </citation>
    <scope>NUCLEOTIDE SEQUENCE [LARGE SCALE GENOMIC DNA]</scope>
    <source>
        <strain evidence="2">SAF-2024a</strain>
        <tissue evidence="2">Leaf</tissue>
    </source>
</reference>
<organism evidence="2 3">
    <name type="scientific">Salvia divinorum</name>
    <name type="common">Maria pastora</name>
    <name type="synonym">Diviner's sage</name>
    <dbReference type="NCBI Taxonomy" id="28513"/>
    <lineage>
        <taxon>Eukaryota</taxon>
        <taxon>Viridiplantae</taxon>
        <taxon>Streptophyta</taxon>
        <taxon>Embryophyta</taxon>
        <taxon>Tracheophyta</taxon>
        <taxon>Spermatophyta</taxon>
        <taxon>Magnoliopsida</taxon>
        <taxon>eudicotyledons</taxon>
        <taxon>Gunneridae</taxon>
        <taxon>Pentapetalae</taxon>
        <taxon>asterids</taxon>
        <taxon>lamiids</taxon>
        <taxon>Lamiales</taxon>
        <taxon>Lamiaceae</taxon>
        <taxon>Nepetoideae</taxon>
        <taxon>Mentheae</taxon>
        <taxon>Salviinae</taxon>
        <taxon>Salvia</taxon>
        <taxon>Salvia subgen. Calosphace</taxon>
    </lineage>
</organism>
<name>A0ABD1IJN6_SALDI</name>
<sequence>MKISLKLDENHHDRHHQLPSPTLLLRAKIPLTIFNLPFLSHFSITTTHPSDLSLSLSTNFPSFPSLKLSHASASSAAPPLTLTLKSGTGLFGSPKNSPFVISAYFSFDPSNPARPNPTFSLFLKPQLGSFSLRKSTVSHPEPTIAAESINPDAVCDSNSFAFVPLETPAAVKELPPQKISRASILKGMQLAATTQMPLAKRLALNFRWRVNFAEDQLPILRINKIGIHRIDVAVIADEKNEAKSGELEMMKSMFFWMKREADDLTRANQQVKSEFEELRRRSGVGGGDVVREGVRRSSGVGSGNAKERARKKAVGPMKQWKVEESGNGGEKREEKKNANVGIDVESELQRAIMAASAAST</sequence>
<feature type="region of interest" description="Disordered" evidence="1">
    <location>
        <begin position="288"/>
        <end position="342"/>
    </location>
</feature>
<dbReference type="Proteomes" id="UP001567538">
    <property type="component" value="Unassembled WGS sequence"/>
</dbReference>
<dbReference type="AlphaFoldDB" id="A0ABD1IJN6"/>
<dbReference type="EMBL" id="JBEAFC010000001">
    <property type="protein sequence ID" value="KAL1568921.1"/>
    <property type="molecule type" value="Genomic_DNA"/>
</dbReference>